<accession>A0AAE7ML23</accession>
<proteinExistence type="predicted"/>
<gene>
    <name evidence="1" type="primary">S2B_gp007c</name>
</gene>
<evidence type="ECO:0000313" key="1">
    <source>
        <dbReference type="EMBL" id="QOC54121.1"/>
    </source>
</evidence>
<dbReference type="InterPro" id="IPR010767">
    <property type="entry name" value="Phage_CGC-2007_Cje0229"/>
</dbReference>
<name>A0AAE7ML23_9CAUD</name>
<reference evidence="1" key="1">
    <citation type="submission" date="2019-12" db="EMBL/GenBank/DDBJ databases">
        <title>S2B, a lysogenic bacteriophage that infects Caulobacter crescentus.</title>
        <authorList>
            <person name="Ely B."/>
            <person name="Berrios L."/>
            <person name="Thomas Q."/>
        </authorList>
    </citation>
    <scope>NUCLEOTIDE SEQUENCE</scope>
</reference>
<organism evidence="1 2">
    <name type="scientific">Caulobacter phage S2B</name>
    <dbReference type="NCBI Taxonomy" id="2759120"/>
    <lineage>
        <taxon>Viruses</taxon>
        <taxon>Duplodnaviria</taxon>
        <taxon>Heunggongvirae</taxon>
        <taxon>Uroviricota</taxon>
        <taxon>Caudoviricetes</taxon>
        <taxon>Autographivirales</taxon>
        <taxon>Autographivirales incertae sedis</taxon>
        <taxon>Sumtervirus</taxon>
        <taxon>Sumtervirus S2B</taxon>
    </lineage>
</organism>
<protein>
    <recommendedName>
        <fullName evidence="3">DUF1353 domain-containing protein</fullName>
    </recommendedName>
</protein>
<evidence type="ECO:0000313" key="2">
    <source>
        <dbReference type="Proteomes" id="UP000827856"/>
    </source>
</evidence>
<evidence type="ECO:0008006" key="3">
    <source>
        <dbReference type="Google" id="ProtNLM"/>
    </source>
</evidence>
<dbReference type="EMBL" id="MN857473">
    <property type="protein sequence ID" value="QOC54121.1"/>
    <property type="molecule type" value="Genomic_DNA"/>
</dbReference>
<dbReference type="Pfam" id="PF07087">
    <property type="entry name" value="DUF1353"/>
    <property type="match status" value="1"/>
</dbReference>
<keyword evidence="2" id="KW-1185">Reference proteome</keyword>
<sequence length="116" mass="13275">MEVLSKDRDGRGLGRLVQPFSYDVGFLGSGDTVTAPSDYVTDFGSIPWFARWLISPFDRAAKAYVIHDILCDDRSRPRREANRILREALEVLGVPPWKRWTIWLAVRAYALITGRH</sequence>
<dbReference type="Proteomes" id="UP000827856">
    <property type="component" value="Segment"/>
</dbReference>